<dbReference type="Pfam" id="PF22668">
    <property type="entry name" value="DUF7009"/>
    <property type="match status" value="1"/>
</dbReference>
<gene>
    <name evidence="1" type="ORF">QTN47_19570</name>
</gene>
<dbReference type="InterPro" id="IPR053825">
    <property type="entry name" value="DUF7009"/>
</dbReference>
<evidence type="ECO:0000313" key="1">
    <source>
        <dbReference type="EMBL" id="MEX6689714.1"/>
    </source>
</evidence>
<accession>A0ABV3ZKP7</accession>
<proteinExistence type="predicted"/>
<comment type="caution">
    <text evidence="1">The sequence shown here is derived from an EMBL/GenBank/DDBJ whole genome shotgun (WGS) entry which is preliminary data.</text>
</comment>
<dbReference type="EMBL" id="JAULBC010000007">
    <property type="protein sequence ID" value="MEX6689714.1"/>
    <property type="molecule type" value="Genomic_DNA"/>
</dbReference>
<dbReference type="Proteomes" id="UP001560573">
    <property type="component" value="Unassembled WGS sequence"/>
</dbReference>
<sequence>MKIRIKANTLRFRLDKNDISSIQQNGYVMEETQIANGSIHFCIKLKPVDEPVVKLDPFAVHVQYPEKLLSEWTNSEENGLYCSIRNADGSELKVSIEKDYKCLTERGEDETANFENPLSRHNC</sequence>
<name>A0ABV3ZKP7_9BACT</name>
<organism evidence="1 2">
    <name type="scientific">Danxiaibacter flavus</name>
    <dbReference type="NCBI Taxonomy" id="3049108"/>
    <lineage>
        <taxon>Bacteria</taxon>
        <taxon>Pseudomonadati</taxon>
        <taxon>Bacteroidota</taxon>
        <taxon>Chitinophagia</taxon>
        <taxon>Chitinophagales</taxon>
        <taxon>Chitinophagaceae</taxon>
        <taxon>Danxiaibacter</taxon>
    </lineage>
</organism>
<keyword evidence="2" id="KW-1185">Reference proteome</keyword>
<protein>
    <submittedName>
        <fullName evidence="1">Uncharacterized protein</fullName>
    </submittedName>
</protein>
<evidence type="ECO:0000313" key="2">
    <source>
        <dbReference type="Proteomes" id="UP001560573"/>
    </source>
</evidence>
<reference evidence="1 2" key="1">
    <citation type="submission" date="2023-07" db="EMBL/GenBank/DDBJ databases">
        <authorList>
            <person name="Lian W.-H."/>
        </authorList>
    </citation>
    <scope>NUCLEOTIDE SEQUENCE [LARGE SCALE GENOMIC DNA]</scope>
    <source>
        <strain evidence="1 2">SYSU DXS3180</strain>
    </source>
</reference>
<dbReference type="RefSeq" id="WP_369331122.1">
    <property type="nucleotide sequence ID" value="NZ_JAULBC010000007.1"/>
</dbReference>